<reference evidence="2 3" key="1">
    <citation type="journal article" date="2015" name="Biotechnol. Biofuels">
        <title>Enhanced degradation of softwood versus hardwood by the white-rot fungus Pycnoporus coccineus.</title>
        <authorList>
            <person name="Couturier M."/>
            <person name="Navarro D."/>
            <person name="Chevret D."/>
            <person name="Henrissat B."/>
            <person name="Piumi F."/>
            <person name="Ruiz-Duenas F.J."/>
            <person name="Martinez A.T."/>
            <person name="Grigoriev I.V."/>
            <person name="Riley R."/>
            <person name="Lipzen A."/>
            <person name="Berrin J.G."/>
            <person name="Master E.R."/>
            <person name="Rosso M.N."/>
        </authorList>
    </citation>
    <scope>NUCLEOTIDE SEQUENCE [LARGE SCALE GENOMIC DNA]</scope>
    <source>
        <strain evidence="2 3">BRFM310</strain>
    </source>
</reference>
<organism evidence="2 3">
    <name type="scientific">Trametes coccinea (strain BRFM310)</name>
    <name type="common">Pycnoporus coccineus</name>
    <dbReference type="NCBI Taxonomy" id="1353009"/>
    <lineage>
        <taxon>Eukaryota</taxon>
        <taxon>Fungi</taxon>
        <taxon>Dikarya</taxon>
        <taxon>Basidiomycota</taxon>
        <taxon>Agaricomycotina</taxon>
        <taxon>Agaricomycetes</taxon>
        <taxon>Polyporales</taxon>
        <taxon>Polyporaceae</taxon>
        <taxon>Trametes</taxon>
    </lineage>
</organism>
<evidence type="ECO:0000256" key="1">
    <source>
        <dbReference type="SAM" id="MobiDB-lite"/>
    </source>
</evidence>
<dbReference type="Proteomes" id="UP000193067">
    <property type="component" value="Unassembled WGS sequence"/>
</dbReference>
<name>A0A1Y2IKW5_TRAC3</name>
<keyword evidence="3" id="KW-1185">Reference proteome</keyword>
<feature type="region of interest" description="Disordered" evidence="1">
    <location>
        <begin position="1"/>
        <end position="31"/>
    </location>
</feature>
<feature type="compositionally biased region" description="Basic and acidic residues" evidence="1">
    <location>
        <begin position="1"/>
        <end position="13"/>
    </location>
</feature>
<protein>
    <submittedName>
        <fullName evidence="2">Uncharacterized protein</fullName>
    </submittedName>
</protein>
<accession>A0A1Y2IKW5</accession>
<evidence type="ECO:0000313" key="3">
    <source>
        <dbReference type="Proteomes" id="UP000193067"/>
    </source>
</evidence>
<dbReference type="AlphaFoldDB" id="A0A1Y2IKW5"/>
<dbReference type="EMBL" id="KZ084115">
    <property type="protein sequence ID" value="OSD00851.1"/>
    <property type="molecule type" value="Genomic_DNA"/>
</dbReference>
<proteinExistence type="predicted"/>
<evidence type="ECO:0000313" key="2">
    <source>
        <dbReference type="EMBL" id="OSD00851.1"/>
    </source>
</evidence>
<sequence length="73" mass="7823">MPSSDELRIHDVNCPRPSSPPGWTPRVRAPRSPTCDVSKRAYARPAECTANSIAAAFRPNACPSPGALTEYLG</sequence>
<gene>
    <name evidence="2" type="ORF">PYCCODRAFT_1436915</name>
</gene>